<keyword evidence="1" id="KW-0812">Transmembrane</keyword>
<dbReference type="PROSITE" id="PS51257">
    <property type="entry name" value="PROKAR_LIPOPROTEIN"/>
    <property type="match status" value="1"/>
</dbReference>
<sequence length="189" mass="21037">MHKYLHIIPTITLTALSGLACNSAQAELLDFNDANNLGVTLGGEMKWDDTGGGHLWNDSFNFDDYITFSAATYVNSFEMNARPWLDFTSNSENIGFIDIAALNTLGETVWETKVDLTNYTSWDNWLTVSVETADITQLTFFAPGVLPNVNGFWPSIDNMTINEVPVPAAIWLFSSGLIALFGIQSRRRR</sequence>
<evidence type="ECO:0008006" key="3">
    <source>
        <dbReference type="Google" id="ProtNLM"/>
    </source>
</evidence>
<organism evidence="2">
    <name type="scientific">hydrothermal vent metagenome</name>
    <dbReference type="NCBI Taxonomy" id="652676"/>
    <lineage>
        <taxon>unclassified sequences</taxon>
        <taxon>metagenomes</taxon>
        <taxon>ecological metagenomes</taxon>
    </lineage>
</organism>
<evidence type="ECO:0000256" key="1">
    <source>
        <dbReference type="SAM" id="Phobius"/>
    </source>
</evidence>
<reference evidence="2" key="1">
    <citation type="submission" date="2018-06" db="EMBL/GenBank/DDBJ databases">
        <authorList>
            <person name="Zhirakovskaya E."/>
        </authorList>
    </citation>
    <scope>NUCLEOTIDE SEQUENCE</scope>
</reference>
<dbReference type="AlphaFoldDB" id="A0A3B0WBN9"/>
<dbReference type="EMBL" id="UOFE01000034">
    <property type="protein sequence ID" value="VAW53305.1"/>
    <property type="molecule type" value="Genomic_DNA"/>
</dbReference>
<keyword evidence="1" id="KW-1133">Transmembrane helix</keyword>
<gene>
    <name evidence="2" type="ORF">MNBD_GAMMA05-289</name>
</gene>
<evidence type="ECO:0000313" key="2">
    <source>
        <dbReference type="EMBL" id="VAW53305.1"/>
    </source>
</evidence>
<name>A0A3B0WBN9_9ZZZZ</name>
<accession>A0A3B0WBN9</accession>
<keyword evidence="1" id="KW-0472">Membrane</keyword>
<protein>
    <recommendedName>
        <fullName evidence="3">PEP-CTERM protein-sorting domain-containing protein</fullName>
    </recommendedName>
</protein>
<feature type="transmembrane region" description="Helical" evidence="1">
    <location>
        <begin position="164"/>
        <end position="183"/>
    </location>
</feature>
<proteinExistence type="predicted"/>